<dbReference type="Pfam" id="PF13472">
    <property type="entry name" value="Lipase_GDSL_2"/>
    <property type="match status" value="1"/>
</dbReference>
<dbReference type="InterPro" id="IPR013830">
    <property type="entry name" value="SGNH_hydro"/>
</dbReference>
<evidence type="ECO:0000313" key="4">
    <source>
        <dbReference type="Proteomes" id="UP000565455"/>
    </source>
</evidence>
<dbReference type="GeneID" id="96603200"/>
<gene>
    <name evidence="3" type="ORF">GGQ91_001466</name>
</gene>
<feature type="region of interest" description="Disordered" evidence="1">
    <location>
        <begin position="296"/>
        <end position="316"/>
    </location>
</feature>
<proteinExistence type="predicted"/>
<evidence type="ECO:0000313" key="3">
    <source>
        <dbReference type="EMBL" id="MBA9062089.1"/>
    </source>
</evidence>
<dbReference type="InterPro" id="IPR036514">
    <property type="entry name" value="SGNH_hydro_sf"/>
</dbReference>
<organism evidence="3 4">
    <name type="scientific">Methylobacterium fujisawaense</name>
    <dbReference type="NCBI Taxonomy" id="107400"/>
    <lineage>
        <taxon>Bacteria</taxon>
        <taxon>Pseudomonadati</taxon>
        <taxon>Pseudomonadota</taxon>
        <taxon>Alphaproteobacteria</taxon>
        <taxon>Hyphomicrobiales</taxon>
        <taxon>Methylobacteriaceae</taxon>
        <taxon>Methylobacterium</taxon>
    </lineage>
</organism>
<dbReference type="RefSeq" id="WP_244539019.1">
    <property type="nucleotide sequence ID" value="NZ_JACJIM010000002.1"/>
</dbReference>
<protein>
    <recommendedName>
        <fullName evidence="2">SGNH hydrolase-type esterase domain-containing protein</fullName>
    </recommendedName>
</protein>
<keyword evidence="4" id="KW-1185">Reference proteome</keyword>
<evidence type="ECO:0000256" key="1">
    <source>
        <dbReference type="SAM" id="MobiDB-lite"/>
    </source>
</evidence>
<dbReference type="Proteomes" id="UP000565455">
    <property type="component" value="Unassembled WGS sequence"/>
</dbReference>
<dbReference type="CDD" id="cd00229">
    <property type="entry name" value="SGNH_hydrolase"/>
    <property type="match status" value="1"/>
</dbReference>
<dbReference type="EMBL" id="JACJIM010000002">
    <property type="protein sequence ID" value="MBA9062089.1"/>
    <property type="molecule type" value="Genomic_DNA"/>
</dbReference>
<name>A0ABR6D7M2_9HYPH</name>
<evidence type="ECO:0000259" key="2">
    <source>
        <dbReference type="Pfam" id="PF13472"/>
    </source>
</evidence>
<accession>A0ABR6D7M2</accession>
<feature type="domain" description="SGNH hydrolase-type esterase" evidence="2">
    <location>
        <begin position="57"/>
        <end position="185"/>
    </location>
</feature>
<sequence length="316" mass="34411">MFKIRMRFSGALRAFRTGALRRHGLGHIQAGFDAAPSGCIVLVGDAHAALMPRPIVPRPVLNAGIAGATARSCGRALDLLRAPLPALLAVLIIGTNDIRARSALSKAATDDFFGQTDRIVDRLQAWTLDTLVAALPPTPAAKASERDPAAVEVYSDCLRAVCVRRGVSFFDPFAGLRGARFGLAEDDAFVDGTYLRDYTAVAARIASHVRTHFKSEPYLDSALPGFDEEYYRSWYADTCRYPHGLARHYLDLGWREGRDPSGQFSTDGYLEANADVRAAGVNPLIHFLEVGFAQGRTGWQKPHPRPTRSPHGDPDA</sequence>
<reference evidence="3 4" key="1">
    <citation type="submission" date="2020-08" db="EMBL/GenBank/DDBJ databases">
        <title>Genomic Encyclopedia of Type Strains, Phase IV (KMG-IV): sequencing the most valuable type-strain genomes for metagenomic binning, comparative biology and taxonomic classification.</title>
        <authorList>
            <person name="Goeker M."/>
        </authorList>
    </citation>
    <scope>NUCLEOTIDE SEQUENCE [LARGE SCALE GENOMIC DNA]</scope>
    <source>
        <strain evidence="3 4">DSM 5686</strain>
    </source>
</reference>
<comment type="caution">
    <text evidence="3">The sequence shown here is derived from an EMBL/GenBank/DDBJ whole genome shotgun (WGS) entry which is preliminary data.</text>
</comment>
<dbReference type="Gene3D" id="3.40.50.1110">
    <property type="entry name" value="SGNH hydrolase"/>
    <property type="match status" value="1"/>
</dbReference>
<dbReference type="SUPFAM" id="SSF52266">
    <property type="entry name" value="SGNH hydrolase"/>
    <property type="match status" value="1"/>
</dbReference>